<reference evidence="2" key="1">
    <citation type="submission" date="2023-07" db="EMBL/GenBank/DDBJ databases">
        <title>Sorghum-associated microbial communities from plants grown in Nebraska, USA.</title>
        <authorList>
            <person name="Schachtman D."/>
        </authorList>
    </citation>
    <scope>NUCLEOTIDE SEQUENCE</scope>
    <source>
        <strain evidence="2">DS2360</strain>
    </source>
</reference>
<dbReference type="RefSeq" id="WP_309944970.1">
    <property type="nucleotide sequence ID" value="NZ_JAVDQY010000001.1"/>
</dbReference>
<sequence length="125" mass="14909">MTSQIKSIRPFIGAKDFEVSRNFYRDLGFEEVVLEPKLSLFSLQGTCFYLQDYYAKEWIENTMIFVEVANTDEFWKELLTLNLMEKYENIQLTPVRTMEWGKECFVHDPSGILWHFGEFINDTKK</sequence>
<name>A0AAE4C1J5_9FLAO</name>
<dbReference type="AlphaFoldDB" id="A0AAE4C1J5"/>
<evidence type="ECO:0000259" key="1">
    <source>
        <dbReference type="Pfam" id="PF00903"/>
    </source>
</evidence>
<proteinExistence type="predicted"/>
<organism evidence="2 3">
    <name type="scientific">Chryseobacterium rhizosphaerae</name>
    <dbReference type="NCBI Taxonomy" id="395937"/>
    <lineage>
        <taxon>Bacteria</taxon>
        <taxon>Pseudomonadati</taxon>
        <taxon>Bacteroidota</taxon>
        <taxon>Flavobacteriia</taxon>
        <taxon>Flavobacteriales</taxon>
        <taxon>Weeksellaceae</taxon>
        <taxon>Chryseobacterium group</taxon>
        <taxon>Chryseobacterium</taxon>
    </lineage>
</organism>
<dbReference type="SUPFAM" id="SSF54593">
    <property type="entry name" value="Glyoxalase/Bleomycin resistance protein/Dihydroxybiphenyl dioxygenase"/>
    <property type="match status" value="1"/>
</dbReference>
<evidence type="ECO:0000313" key="3">
    <source>
        <dbReference type="Proteomes" id="UP001184861"/>
    </source>
</evidence>
<dbReference type="InterPro" id="IPR004360">
    <property type="entry name" value="Glyas_Fos-R_dOase_dom"/>
</dbReference>
<dbReference type="Gene3D" id="3.10.180.10">
    <property type="entry name" value="2,3-Dihydroxybiphenyl 1,2-Dioxygenase, domain 1"/>
    <property type="match status" value="1"/>
</dbReference>
<keyword evidence="2" id="KW-0456">Lyase</keyword>
<dbReference type="Proteomes" id="UP001184861">
    <property type="component" value="Unassembled WGS sequence"/>
</dbReference>
<dbReference type="GO" id="GO:0016829">
    <property type="term" value="F:lyase activity"/>
    <property type="evidence" value="ECO:0007669"/>
    <property type="project" value="UniProtKB-KW"/>
</dbReference>
<feature type="domain" description="Glyoxalase/fosfomycin resistance/dioxygenase" evidence="1">
    <location>
        <begin position="12"/>
        <end position="116"/>
    </location>
</feature>
<dbReference type="EMBL" id="JAVDQY010000001">
    <property type="protein sequence ID" value="MDR6525543.1"/>
    <property type="molecule type" value="Genomic_DNA"/>
</dbReference>
<dbReference type="InterPro" id="IPR029068">
    <property type="entry name" value="Glyas_Bleomycin-R_OHBP_Dase"/>
</dbReference>
<comment type="caution">
    <text evidence="2">The sequence shown here is derived from an EMBL/GenBank/DDBJ whole genome shotgun (WGS) entry which is preliminary data.</text>
</comment>
<gene>
    <name evidence="2" type="ORF">J2787_000913</name>
</gene>
<dbReference type="Pfam" id="PF00903">
    <property type="entry name" value="Glyoxalase"/>
    <property type="match status" value="1"/>
</dbReference>
<evidence type="ECO:0000313" key="2">
    <source>
        <dbReference type="EMBL" id="MDR6525543.1"/>
    </source>
</evidence>
<protein>
    <submittedName>
        <fullName evidence="2">Catechol 2,3-dioxygenase-like lactoylglutathione lyase family enzyme</fullName>
    </submittedName>
</protein>
<accession>A0AAE4C1J5</accession>